<feature type="coiled-coil region" evidence="1">
    <location>
        <begin position="122"/>
        <end position="149"/>
    </location>
</feature>
<dbReference type="CDD" id="cd09487">
    <property type="entry name" value="SAM_superfamily"/>
    <property type="match status" value="1"/>
</dbReference>
<dbReference type="InterPro" id="IPR013761">
    <property type="entry name" value="SAM/pointed_sf"/>
</dbReference>
<evidence type="ECO:0000259" key="2">
    <source>
        <dbReference type="PROSITE" id="PS50105"/>
    </source>
</evidence>
<dbReference type="EMBL" id="CAXAMN010025851">
    <property type="protein sequence ID" value="CAK9098743.1"/>
    <property type="molecule type" value="Genomic_DNA"/>
</dbReference>
<dbReference type="SMART" id="SM00454">
    <property type="entry name" value="SAM"/>
    <property type="match status" value="1"/>
</dbReference>
<sequence>MKNMETPSASGSASKRLKRLNDLRQKVPHCSKAALEAILRDIRDKGLPKAKSAKKMRAAADEALSDCNRFGDLLLPQEEAALRERIMKIQGGKKQLAVAISSFCQKVKNKMTDPEKARGSAVQANLDELSQLTEDKERAAEKCKRIYNLADPEVQCALAARNGGLKDMIASVTWYEQLKEKYRDMGVQQRNETRNIRDWHVKSWWRFWWKDEMEVYDNQVKKDEEQRMSDEQLHDQKLEEIENNLTDINVQKGKRQEHLVELRKKDSEKFWRNILNSQGLLSAEAEVEQKDASLKVLQDQLLEVMRATGVTNPEMATRLITQHERTKFLYSEVSAKSPEVATNMQEWLSLAGNIIRDPTISIDALPMALLILHDEHQEQMRSLQKSRSRSLFGSRHSCRHSTCDAVIAPVRRSQQIRPFVMAVVFLFHTEQDISTMDVGAVSHWLRTLSMGQYISTFEAAAVDGLLLANLTGQDLQDIGIDKGIRRKKILTHRDKLLVDGVKTLSVGDQLLLDREYSVVRGNDATPDPEDAGGVREEIQADLLQIVRDKSAANTFKPKSALPSKGNLLRSISLMGCSPLTVHFARHAAPRHRHRAHASVSEKTMPTFVTQGPRKRIAVVISAFGSKHGAVQFTTTTVGTSAHMEVLRNFFSSNHGSPVATEPRPNRRGEVETALAVPKFAEKLLEKKGEMEFHHYAAHELEVLKLAAQGQKLAPCFHRKLCLKRSSATLRGMSPTTACSKQVDSCAVLCGGPTHSVLQRYTIARLRNFRTELASALQIIEPKAQYFMRDQELYTVAEERHVIFQDLKVSATGLMLDPECHAQYFLKRWRSISVFG</sequence>
<evidence type="ECO:0000313" key="4">
    <source>
        <dbReference type="Proteomes" id="UP001642484"/>
    </source>
</evidence>
<feature type="domain" description="SAM" evidence="2">
    <location>
        <begin position="436"/>
        <end position="499"/>
    </location>
</feature>
<proteinExistence type="predicted"/>
<dbReference type="InterPro" id="IPR001660">
    <property type="entry name" value="SAM"/>
</dbReference>
<accession>A0ABP0REI5</accession>
<keyword evidence="4" id="KW-1185">Reference proteome</keyword>
<dbReference type="PROSITE" id="PS50105">
    <property type="entry name" value="SAM_DOMAIN"/>
    <property type="match status" value="1"/>
</dbReference>
<dbReference type="SUPFAM" id="SSF47769">
    <property type="entry name" value="SAM/Pointed domain"/>
    <property type="match status" value="1"/>
</dbReference>
<name>A0ABP0REI5_9DINO</name>
<protein>
    <recommendedName>
        <fullName evidence="2">SAM domain-containing protein</fullName>
    </recommendedName>
</protein>
<comment type="caution">
    <text evidence="3">The sequence shown here is derived from an EMBL/GenBank/DDBJ whole genome shotgun (WGS) entry which is preliminary data.</text>
</comment>
<evidence type="ECO:0000256" key="1">
    <source>
        <dbReference type="SAM" id="Coils"/>
    </source>
</evidence>
<gene>
    <name evidence="3" type="ORF">CCMP2556_LOCUS46768</name>
</gene>
<dbReference type="Proteomes" id="UP001642484">
    <property type="component" value="Unassembled WGS sequence"/>
</dbReference>
<organism evidence="3 4">
    <name type="scientific">Durusdinium trenchii</name>
    <dbReference type="NCBI Taxonomy" id="1381693"/>
    <lineage>
        <taxon>Eukaryota</taxon>
        <taxon>Sar</taxon>
        <taxon>Alveolata</taxon>
        <taxon>Dinophyceae</taxon>
        <taxon>Suessiales</taxon>
        <taxon>Symbiodiniaceae</taxon>
        <taxon>Durusdinium</taxon>
    </lineage>
</organism>
<dbReference type="Gene3D" id="1.10.150.50">
    <property type="entry name" value="Transcription Factor, Ets-1"/>
    <property type="match status" value="1"/>
</dbReference>
<reference evidence="3 4" key="1">
    <citation type="submission" date="2024-02" db="EMBL/GenBank/DDBJ databases">
        <authorList>
            <person name="Chen Y."/>
            <person name="Shah S."/>
            <person name="Dougan E. K."/>
            <person name="Thang M."/>
            <person name="Chan C."/>
        </authorList>
    </citation>
    <scope>NUCLEOTIDE SEQUENCE [LARGE SCALE GENOMIC DNA]</scope>
</reference>
<keyword evidence="1" id="KW-0175">Coiled coil</keyword>
<dbReference type="Pfam" id="PF07647">
    <property type="entry name" value="SAM_2"/>
    <property type="match status" value="1"/>
</dbReference>
<evidence type="ECO:0000313" key="3">
    <source>
        <dbReference type="EMBL" id="CAK9098743.1"/>
    </source>
</evidence>